<gene>
    <name evidence="4" type="ORF">EKG83_01285</name>
</gene>
<name>A0A5Q0GQS0_SACSY</name>
<dbReference type="Gene3D" id="3.40.50.150">
    <property type="entry name" value="Vaccinia Virus protein VP39"/>
    <property type="match status" value="1"/>
</dbReference>
<reference evidence="5" key="1">
    <citation type="journal article" date="2021" name="Curr. Microbiol.">
        <title>Complete genome of nocamycin-producing strain Saccharothrix syringae NRRL B-16468 reveals the biosynthetic potential for secondary metabolites.</title>
        <authorList>
            <person name="Mo X."/>
            <person name="Yang S."/>
        </authorList>
    </citation>
    <scope>NUCLEOTIDE SEQUENCE [LARGE SCALE GENOMIC DNA]</scope>
    <source>
        <strain evidence="5">ATCC 51364 / DSM 43886 / JCM 6844 / KCTC 9398 / NBRC 14523 / NRRL B-16468 / INA 2240</strain>
    </source>
</reference>
<protein>
    <submittedName>
        <fullName evidence="4">Methyltransferase domain-containing protein</fullName>
    </submittedName>
</protein>
<dbReference type="SUPFAM" id="SSF53335">
    <property type="entry name" value="S-adenosyl-L-methionine-dependent methyltransferases"/>
    <property type="match status" value="1"/>
</dbReference>
<dbReference type="EMBL" id="CP034550">
    <property type="protein sequence ID" value="QFZ16273.1"/>
    <property type="molecule type" value="Genomic_DNA"/>
</dbReference>
<evidence type="ECO:0000256" key="1">
    <source>
        <dbReference type="ARBA" id="ARBA00022679"/>
    </source>
</evidence>
<keyword evidence="2" id="KW-0472">Membrane</keyword>
<evidence type="ECO:0000313" key="5">
    <source>
        <dbReference type="Proteomes" id="UP000325787"/>
    </source>
</evidence>
<keyword evidence="5" id="KW-1185">Reference proteome</keyword>
<keyword evidence="2" id="KW-1133">Transmembrane helix</keyword>
<organism evidence="4 5">
    <name type="scientific">Saccharothrix syringae</name>
    <name type="common">Nocardiopsis syringae</name>
    <dbReference type="NCBI Taxonomy" id="103733"/>
    <lineage>
        <taxon>Bacteria</taxon>
        <taxon>Bacillati</taxon>
        <taxon>Actinomycetota</taxon>
        <taxon>Actinomycetes</taxon>
        <taxon>Pseudonocardiales</taxon>
        <taxon>Pseudonocardiaceae</taxon>
        <taxon>Saccharothrix</taxon>
    </lineage>
</organism>
<dbReference type="InterPro" id="IPR050447">
    <property type="entry name" value="Erg6_SMT_methyltransf"/>
</dbReference>
<dbReference type="OrthoDB" id="9769602at2"/>
<dbReference type="Pfam" id="PF08241">
    <property type="entry name" value="Methyltransf_11"/>
    <property type="match status" value="1"/>
</dbReference>
<dbReference type="GO" id="GO:0032259">
    <property type="term" value="P:methylation"/>
    <property type="evidence" value="ECO:0007669"/>
    <property type="project" value="UniProtKB-KW"/>
</dbReference>
<dbReference type="InterPro" id="IPR013216">
    <property type="entry name" value="Methyltransf_11"/>
</dbReference>
<dbReference type="Proteomes" id="UP000325787">
    <property type="component" value="Chromosome"/>
</dbReference>
<feature type="transmembrane region" description="Helical" evidence="2">
    <location>
        <begin position="20"/>
        <end position="36"/>
    </location>
</feature>
<dbReference type="GO" id="GO:0008757">
    <property type="term" value="F:S-adenosylmethionine-dependent methyltransferase activity"/>
    <property type="evidence" value="ECO:0007669"/>
    <property type="project" value="InterPro"/>
</dbReference>
<proteinExistence type="predicted"/>
<dbReference type="AlphaFoldDB" id="A0A5Q0GQS0"/>
<evidence type="ECO:0000256" key="2">
    <source>
        <dbReference type="SAM" id="Phobius"/>
    </source>
</evidence>
<dbReference type="PANTHER" id="PTHR44068">
    <property type="entry name" value="ZGC:194242"/>
    <property type="match status" value="1"/>
</dbReference>
<evidence type="ECO:0000259" key="3">
    <source>
        <dbReference type="Pfam" id="PF08241"/>
    </source>
</evidence>
<keyword evidence="2" id="KW-0812">Transmembrane</keyword>
<keyword evidence="1 4" id="KW-0808">Transferase</keyword>
<dbReference type="PANTHER" id="PTHR44068:SF11">
    <property type="entry name" value="GERANYL DIPHOSPHATE 2-C-METHYLTRANSFERASE"/>
    <property type="match status" value="1"/>
</dbReference>
<evidence type="ECO:0000313" key="4">
    <source>
        <dbReference type="EMBL" id="QFZ16273.1"/>
    </source>
</evidence>
<keyword evidence="4" id="KW-0489">Methyltransferase</keyword>
<dbReference type="RefSeq" id="WP_033433457.1">
    <property type="nucleotide sequence ID" value="NZ_CP034550.1"/>
</dbReference>
<dbReference type="KEGG" id="ssyi:EKG83_01285"/>
<feature type="domain" description="Methyltransferase type 11" evidence="3">
    <location>
        <begin position="74"/>
        <end position="167"/>
    </location>
</feature>
<dbReference type="InterPro" id="IPR029063">
    <property type="entry name" value="SAM-dependent_MTases_sf"/>
</dbReference>
<accession>A0A5Q0GQS0</accession>
<dbReference type="CDD" id="cd02440">
    <property type="entry name" value="AdoMet_MTases"/>
    <property type="match status" value="1"/>
</dbReference>
<sequence>MTDLAERTALRRRMYGERDLAALPVFAGGFINFGYWRGVDLTGGLTVEQRVGTQEALYDVVLDALDVRPGDRLLEVGCGHGVGARRALRHEPSLVRGLDLEPEQVARATAGGTDPRVAFTTGSACAMPFPDASFDRLLSVEAAQHFEDVAGFARESARVLADSGRFALTTFFATGAAAVPELVGLVRSFTRGLDLAHPVDDVLAHLRAAGLADVTATSIGEHVWHGLDRWLELGPHPNGWDRAYRRAFDRGLLDYYLVTARKPAGSGT</sequence>